<sequence length="406" mass="43900" precursor="true">MKSVAFAVSIFAVVSVCTMNVSAQDESFSITLDPVKHGSIELDPPVPADGQYPSGTAVTVRATPADGFAVDSIYYSVPGRWGAMYHESLTADFEITFDQDKHVGASFIEAEEVAHVSVKHNIVYAQPGKKPLKYDVYSPQGASDLPIIVIIHGGGWATNDEDVMRGLARELTKGGKFVVCSIDYRWIGKLDGDEEPNSMANLIEDVFGAIAHIMEHAKDYGGDATRIGVTGDSAGGHLSASASILIEKIGDGGFGETDGVYQYRPTYIPEGKSVDEVREEMLGSIKAAAPSYGVFASDRLKDFMQDLPQAAAEATAPQSHIPESRVRSVPQYLTLGDKDSLIRDEKVQAFADALESKGQVVVYDKVAGAGHAFFDWKPNDTTKATFRKFGVPYAAKMKAFFEQHLK</sequence>
<feature type="signal peptide" evidence="2">
    <location>
        <begin position="1"/>
        <end position="23"/>
    </location>
</feature>
<evidence type="ECO:0000313" key="6">
    <source>
        <dbReference type="EMBL" id="QEG25174.1"/>
    </source>
</evidence>
<evidence type="ECO:0000256" key="2">
    <source>
        <dbReference type="SAM" id="SignalP"/>
    </source>
</evidence>
<evidence type="ECO:0000259" key="4">
    <source>
        <dbReference type="Pfam" id="PF18998"/>
    </source>
</evidence>
<dbReference type="Pfam" id="PF01738">
    <property type="entry name" value="DLH"/>
    <property type="match status" value="1"/>
</dbReference>
<organism evidence="6 7">
    <name type="scientific">Mariniblastus fucicola</name>
    <dbReference type="NCBI Taxonomy" id="980251"/>
    <lineage>
        <taxon>Bacteria</taxon>
        <taxon>Pseudomonadati</taxon>
        <taxon>Planctomycetota</taxon>
        <taxon>Planctomycetia</taxon>
        <taxon>Pirellulales</taxon>
        <taxon>Pirellulaceae</taxon>
        <taxon>Mariniblastus</taxon>
    </lineage>
</organism>
<dbReference type="EMBL" id="CP042912">
    <property type="protein sequence ID" value="QEG25174.1"/>
    <property type="molecule type" value="Genomic_DNA"/>
</dbReference>
<dbReference type="OrthoDB" id="9815425at2"/>
<dbReference type="KEGG" id="mff:MFFC18_50980"/>
<dbReference type="RefSeq" id="WP_075085861.1">
    <property type="nucleotide sequence ID" value="NZ_CP042912.1"/>
</dbReference>
<dbReference type="InterPro" id="IPR002925">
    <property type="entry name" value="Dienelactn_hydro"/>
</dbReference>
<accession>A0A5B9PFT0</accession>
<dbReference type="Gene3D" id="3.40.50.1820">
    <property type="entry name" value="alpha/beta hydrolase"/>
    <property type="match status" value="1"/>
</dbReference>
<gene>
    <name evidence="6" type="primary">nlhH_2</name>
    <name evidence="6" type="ORF">MFFC18_50980</name>
</gene>
<dbReference type="Proteomes" id="UP000322214">
    <property type="component" value="Chromosome"/>
</dbReference>
<protein>
    <submittedName>
        <fullName evidence="6">Carboxylesterase NlhH</fullName>
        <ecNumber evidence="6">3.1.1.1</ecNumber>
    </submittedName>
</protein>
<dbReference type="SUPFAM" id="SSF53474">
    <property type="entry name" value="alpha/beta-Hydrolases"/>
    <property type="match status" value="1"/>
</dbReference>
<dbReference type="AlphaFoldDB" id="A0A5B9PFT0"/>
<dbReference type="InterPro" id="IPR044060">
    <property type="entry name" value="Bacterial_rp_domain"/>
</dbReference>
<feature type="domain" description="Dienelactone hydrolase" evidence="3">
    <location>
        <begin position="284"/>
        <end position="380"/>
    </location>
</feature>
<dbReference type="PANTHER" id="PTHR48081">
    <property type="entry name" value="AB HYDROLASE SUPERFAMILY PROTEIN C4A8.06C"/>
    <property type="match status" value="1"/>
</dbReference>
<proteinExistence type="predicted"/>
<reference evidence="6 7" key="1">
    <citation type="submission" date="2019-08" db="EMBL/GenBank/DDBJ databases">
        <title>Deep-cultivation of Planctomycetes and their phenomic and genomic characterization uncovers novel biology.</title>
        <authorList>
            <person name="Wiegand S."/>
            <person name="Jogler M."/>
            <person name="Boedeker C."/>
            <person name="Pinto D."/>
            <person name="Vollmers J."/>
            <person name="Rivas-Marin E."/>
            <person name="Kohn T."/>
            <person name="Peeters S.H."/>
            <person name="Heuer A."/>
            <person name="Rast P."/>
            <person name="Oberbeckmann S."/>
            <person name="Bunk B."/>
            <person name="Jeske O."/>
            <person name="Meyerdierks A."/>
            <person name="Storesund J.E."/>
            <person name="Kallscheuer N."/>
            <person name="Luecker S."/>
            <person name="Lage O.M."/>
            <person name="Pohl T."/>
            <person name="Merkel B.J."/>
            <person name="Hornburger P."/>
            <person name="Mueller R.-W."/>
            <person name="Bruemmer F."/>
            <person name="Labrenz M."/>
            <person name="Spormann A.M."/>
            <person name="Op den Camp H."/>
            <person name="Overmann J."/>
            <person name="Amann R."/>
            <person name="Jetten M.S.M."/>
            <person name="Mascher T."/>
            <person name="Medema M.H."/>
            <person name="Devos D.P."/>
            <person name="Kaster A.-K."/>
            <person name="Ovreas L."/>
            <person name="Rohde M."/>
            <person name="Galperin M.Y."/>
            <person name="Jogler C."/>
        </authorList>
    </citation>
    <scope>NUCLEOTIDE SEQUENCE [LARGE SCALE GENOMIC DNA]</scope>
    <source>
        <strain evidence="6 7">FC18</strain>
    </source>
</reference>
<dbReference type="GO" id="GO:0106435">
    <property type="term" value="F:carboxylesterase activity"/>
    <property type="evidence" value="ECO:0007669"/>
    <property type="project" value="UniProtKB-EC"/>
</dbReference>
<feature type="chain" id="PRO_5023005321" evidence="2">
    <location>
        <begin position="24"/>
        <end position="406"/>
    </location>
</feature>
<feature type="domain" description="Bacterial repeat" evidence="4">
    <location>
        <begin position="29"/>
        <end position="73"/>
    </location>
</feature>
<keyword evidence="1 6" id="KW-0378">Hydrolase</keyword>
<feature type="domain" description="BD-FAE-like" evidence="5">
    <location>
        <begin position="135"/>
        <end position="244"/>
    </location>
</feature>
<evidence type="ECO:0000259" key="3">
    <source>
        <dbReference type="Pfam" id="PF01738"/>
    </source>
</evidence>
<dbReference type="Pfam" id="PF18998">
    <property type="entry name" value="Flg_new_2"/>
    <property type="match status" value="1"/>
</dbReference>
<dbReference type="EC" id="3.1.1.1" evidence="6"/>
<evidence type="ECO:0000256" key="1">
    <source>
        <dbReference type="ARBA" id="ARBA00022801"/>
    </source>
</evidence>
<dbReference type="InterPro" id="IPR029058">
    <property type="entry name" value="AB_hydrolase_fold"/>
</dbReference>
<keyword evidence="7" id="KW-1185">Reference proteome</keyword>
<dbReference type="InterPro" id="IPR050300">
    <property type="entry name" value="GDXG_lipolytic_enzyme"/>
</dbReference>
<name>A0A5B9PFT0_9BACT</name>
<dbReference type="STRING" id="980251.GCA_001642875_03865"/>
<evidence type="ECO:0000313" key="7">
    <source>
        <dbReference type="Proteomes" id="UP000322214"/>
    </source>
</evidence>
<dbReference type="Pfam" id="PF20434">
    <property type="entry name" value="BD-FAE"/>
    <property type="match status" value="1"/>
</dbReference>
<evidence type="ECO:0000259" key="5">
    <source>
        <dbReference type="Pfam" id="PF20434"/>
    </source>
</evidence>
<keyword evidence="2" id="KW-0732">Signal</keyword>
<dbReference type="InterPro" id="IPR049492">
    <property type="entry name" value="BD-FAE-like_dom"/>
</dbReference>